<dbReference type="Proteomes" id="UP001187315">
    <property type="component" value="Unassembled WGS sequence"/>
</dbReference>
<proteinExistence type="predicted"/>
<comment type="caution">
    <text evidence="1">The sequence shown here is derived from an EMBL/GenBank/DDBJ whole genome shotgun (WGS) entry which is preliminary data.</text>
</comment>
<reference evidence="1" key="1">
    <citation type="submission" date="2023-08" db="EMBL/GenBank/DDBJ databases">
        <title>Pelteobagrus vachellii genome.</title>
        <authorList>
            <person name="Liu H."/>
        </authorList>
    </citation>
    <scope>NUCLEOTIDE SEQUENCE</scope>
    <source>
        <strain evidence="1">PRFRI_2022a</strain>
        <tissue evidence="1">Muscle</tissue>
    </source>
</reference>
<evidence type="ECO:0000313" key="1">
    <source>
        <dbReference type="EMBL" id="KAK2864828.1"/>
    </source>
</evidence>
<keyword evidence="2" id="KW-1185">Reference proteome</keyword>
<gene>
    <name evidence="1" type="ORF">Q7C36_003982</name>
</gene>
<name>A0AA88NR14_TACVA</name>
<sequence>MSDSLPEDRIKGEDAHLKLITQAAGISAHRAPTDRSRVVKSQQLVFKLWRQNEEALGQKESRRKSEA</sequence>
<organism evidence="1 2">
    <name type="scientific">Tachysurus vachellii</name>
    <name type="common">Darkbarbel catfish</name>
    <name type="synonym">Pelteobagrus vachellii</name>
    <dbReference type="NCBI Taxonomy" id="175792"/>
    <lineage>
        <taxon>Eukaryota</taxon>
        <taxon>Metazoa</taxon>
        <taxon>Chordata</taxon>
        <taxon>Craniata</taxon>
        <taxon>Vertebrata</taxon>
        <taxon>Euteleostomi</taxon>
        <taxon>Actinopterygii</taxon>
        <taxon>Neopterygii</taxon>
        <taxon>Teleostei</taxon>
        <taxon>Ostariophysi</taxon>
        <taxon>Siluriformes</taxon>
        <taxon>Bagridae</taxon>
        <taxon>Tachysurus</taxon>
    </lineage>
</organism>
<dbReference type="AlphaFoldDB" id="A0AA88NR14"/>
<protein>
    <submittedName>
        <fullName evidence="1">Uncharacterized protein</fullName>
    </submittedName>
</protein>
<evidence type="ECO:0000313" key="2">
    <source>
        <dbReference type="Proteomes" id="UP001187315"/>
    </source>
</evidence>
<dbReference type="EMBL" id="JAVHJS010000003">
    <property type="protein sequence ID" value="KAK2864828.1"/>
    <property type="molecule type" value="Genomic_DNA"/>
</dbReference>
<accession>A0AA88NR14</accession>